<organism evidence="3 4">
    <name type="scientific">Catenovulum sediminis</name>
    <dbReference type="NCBI Taxonomy" id="1740262"/>
    <lineage>
        <taxon>Bacteria</taxon>
        <taxon>Pseudomonadati</taxon>
        <taxon>Pseudomonadota</taxon>
        <taxon>Gammaproteobacteria</taxon>
        <taxon>Alteromonadales</taxon>
        <taxon>Alteromonadaceae</taxon>
        <taxon>Catenovulum</taxon>
    </lineage>
</organism>
<dbReference type="RefSeq" id="WP_350401109.1">
    <property type="nucleotide sequence ID" value="NZ_JBELOE010000125.1"/>
</dbReference>
<dbReference type="Gene3D" id="2.60.120.200">
    <property type="match status" value="1"/>
</dbReference>
<protein>
    <recommendedName>
        <fullName evidence="2">MAM domain-containing protein</fullName>
    </recommendedName>
</protein>
<feature type="domain" description="MAM" evidence="2">
    <location>
        <begin position="137"/>
        <end position="296"/>
    </location>
</feature>
<proteinExistence type="predicted"/>
<gene>
    <name evidence="3" type="ORF">ABS311_06385</name>
</gene>
<dbReference type="Pfam" id="PF00629">
    <property type="entry name" value="MAM"/>
    <property type="match status" value="1"/>
</dbReference>
<dbReference type="Proteomes" id="UP001467690">
    <property type="component" value="Unassembled WGS sequence"/>
</dbReference>
<dbReference type="InterPro" id="IPR013320">
    <property type="entry name" value="ConA-like_dom_sf"/>
</dbReference>
<dbReference type="SUPFAM" id="SSF49899">
    <property type="entry name" value="Concanavalin A-like lectins/glucanases"/>
    <property type="match status" value="1"/>
</dbReference>
<dbReference type="CDD" id="cd06263">
    <property type="entry name" value="MAM"/>
    <property type="match status" value="1"/>
</dbReference>
<comment type="caution">
    <text evidence="3">The sequence shown here is derived from an EMBL/GenBank/DDBJ whole genome shotgun (WGS) entry which is preliminary data.</text>
</comment>
<feature type="signal peptide" evidence="1">
    <location>
        <begin position="1"/>
        <end position="25"/>
    </location>
</feature>
<keyword evidence="4" id="KW-1185">Reference proteome</keyword>
<accession>A0ABV1RF14</accession>
<dbReference type="InterPro" id="IPR000998">
    <property type="entry name" value="MAM_dom"/>
</dbReference>
<evidence type="ECO:0000313" key="3">
    <source>
        <dbReference type="EMBL" id="MER2491506.1"/>
    </source>
</evidence>
<dbReference type="InterPro" id="IPR051560">
    <property type="entry name" value="MAM_domain-containing"/>
</dbReference>
<dbReference type="PANTHER" id="PTHR23282">
    <property type="entry name" value="APICAL ENDOSOMAL GLYCOPROTEIN PRECURSOR"/>
    <property type="match status" value="1"/>
</dbReference>
<dbReference type="PROSITE" id="PS50060">
    <property type="entry name" value="MAM_2"/>
    <property type="match status" value="1"/>
</dbReference>
<name>A0ABV1RF14_9ALTE</name>
<evidence type="ECO:0000259" key="2">
    <source>
        <dbReference type="PROSITE" id="PS50060"/>
    </source>
</evidence>
<dbReference type="EMBL" id="JBELOE010000125">
    <property type="protein sequence ID" value="MER2491506.1"/>
    <property type="molecule type" value="Genomic_DNA"/>
</dbReference>
<dbReference type="PANTHER" id="PTHR23282:SF101">
    <property type="entry name" value="MAM DOMAIN-CONTAINING PROTEIN"/>
    <property type="match status" value="1"/>
</dbReference>
<dbReference type="SMART" id="SM00137">
    <property type="entry name" value="MAM"/>
    <property type="match status" value="1"/>
</dbReference>
<feature type="chain" id="PRO_5046592865" description="MAM domain-containing protein" evidence="1">
    <location>
        <begin position="26"/>
        <end position="308"/>
    </location>
</feature>
<keyword evidence="1" id="KW-0732">Signal</keyword>
<evidence type="ECO:0000313" key="4">
    <source>
        <dbReference type="Proteomes" id="UP001467690"/>
    </source>
</evidence>
<evidence type="ECO:0000256" key="1">
    <source>
        <dbReference type="SAM" id="SignalP"/>
    </source>
</evidence>
<reference evidence="3 4" key="1">
    <citation type="submission" date="2024-06" db="EMBL/GenBank/DDBJ databases">
        <authorList>
            <person name="Chen R.Y."/>
        </authorList>
    </citation>
    <scope>NUCLEOTIDE SEQUENCE [LARGE SCALE GENOMIC DNA]</scope>
    <source>
        <strain evidence="3 4">D2</strain>
    </source>
</reference>
<sequence>MNRFISSIALCFVWVCALLSAPSQAQIIAANIEISLISNNGAFTITWDAHSNNPEEGCVYFEITVLQTGSSSVFDYYETLNCNQKSFSVTNYPVGEYEIEISTAYESFTNGNYHFDTASILPFSVSVVAGGATAYDLSENFESGWGSWSNTGSYNWYINSGSTPSGSTGPSSAAQGDSYAYFETTSGYAFNTGNTAILQSANLSSSDDIITFQYHMFGANTGTLYLELFNGSQWIVIWSKNGQQHSSSTTPWSEVSVPISHASSNAKLRFRAVAVGGYRGDIGIDNIRLEPSSVTYEYEPTGHLIKIK</sequence>